<dbReference type="AlphaFoldDB" id="A0A1Y1QQ20"/>
<dbReference type="PANTHER" id="PTHR34227:SF1">
    <property type="entry name" value="DIMETHYL SULFOXIDE REDUCTASE CHAPERONE-RELATED"/>
    <property type="match status" value="1"/>
</dbReference>
<dbReference type="SUPFAM" id="SSF89155">
    <property type="entry name" value="TorD-like"/>
    <property type="match status" value="1"/>
</dbReference>
<evidence type="ECO:0000313" key="3">
    <source>
        <dbReference type="Proteomes" id="UP000192491"/>
    </source>
</evidence>
<protein>
    <recommendedName>
        <fullName evidence="4">Molecular chaperone TorD</fullName>
    </recommendedName>
</protein>
<dbReference type="Proteomes" id="UP000192491">
    <property type="component" value="Unassembled WGS sequence"/>
</dbReference>
<reference evidence="2 3" key="1">
    <citation type="submission" date="2017-01" db="EMBL/GenBank/DDBJ databases">
        <title>Novel large sulfur bacteria in the metagenomes of groundwater-fed chemosynthetic microbial mats in the Lake Huron basin.</title>
        <authorList>
            <person name="Sharrar A.M."/>
            <person name="Flood B.E."/>
            <person name="Bailey J.V."/>
            <person name="Jones D.S."/>
            <person name="Biddanda B."/>
            <person name="Ruberg S.A."/>
            <person name="Marcus D.N."/>
            <person name="Dick G.J."/>
        </authorList>
    </citation>
    <scope>NUCLEOTIDE SEQUENCE [LARGE SCALE GENOMIC DNA]</scope>
    <source>
        <strain evidence="2">A8</strain>
    </source>
</reference>
<dbReference type="InterPro" id="IPR036411">
    <property type="entry name" value="TorD-like_sf"/>
</dbReference>
<dbReference type="Pfam" id="PF02613">
    <property type="entry name" value="Nitrate_red_del"/>
    <property type="match status" value="1"/>
</dbReference>
<evidence type="ECO:0008006" key="4">
    <source>
        <dbReference type="Google" id="ProtNLM"/>
    </source>
</evidence>
<evidence type="ECO:0000313" key="2">
    <source>
        <dbReference type="EMBL" id="OQX11136.1"/>
    </source>
</evidence>
<sequence>MQQEGHTTIAPEQQYRANVYRLLAALLRDVPAEPVLAYARQLADMSAGGDALATALVGLGLAARHTDPLAIDDEFHALFIGLGRGEIVPYGSWYLTGFLMEKPLGLLRQELAALGFERDPTVKEPEDHVAALCEVMAMLIETDVAFARQAQFFNQHLTSWQERFYQDLQQAPSAAFYQTVAQLGVSFIRFEQQYFSIQR</sequence>
<keyword evidence="1" id="KW-0143">Chaperone</keyword>
<dbReference type="Gene3D" id="1.10.3480.10">
    <property type="entry name" value="TorD-like"/>
    <property type="match status" value="1"/>
</dbReference>
<name>A0A1Y1QQ20_9GAMM</name>
<organism evidence="2 3">
    <name type="scientific">Thiothrix lacustris</name>
    <dbReference type="NCBI Taxonomy" id="525917"/>
    <lineage>
        <taxon>Bacteria</taxon>
        <taxon>Pseudomonadati</taxon>
        <taxon>Pseudomonadota</taxon>
        <taxon>Gammaproteobacteria</taxon>
        <taxon>Thiotrichales</taxon>
        <taxon>Thiotrichaceae</taxon>
        <taxon>Thiothrix</taxon>
    </lineage>
</organism>
<accession>A0A1Y1QQ20</accession>
<dbReference type="EMBL" id="MTEJ01000095">
    <property type="protein sequence ID" value="OQX11136.1"/>
    <property type="molecule type" value="Genomic_DNA"/>
</dbReference>
<dbReference type="InterPro" id="IPR050289">
    <property type="entry name" value="TorD/DmsD_chaperones"/>
</dbReference>
<dbReference type="PANTHER" id="PTHR34227">
    <property type="entry name" value="CHAPERONE PROTEIN YCDY"/>
    <property type="match status" value="1"/>
</dbReference>
<evidence type="ECO:0000256" key="1">
    <source>
        <dbReference type="ARBA" id="ARBA00023186"/>
    </source>
</evidence>
<proteinExistence type="predicted"/>
<gene>
    <name evidence="2" type="ORF">BWK73_18435</name>
</gene>
<comment type="caution">
    <text evidence="2">The sequence shown here is derived from an EMBL/GenBank/DDBJ whole genome shotgun (WGS) entry which is preliminary data.</text>
</comment>
<dbReference type="InterPro" id="IPR020945">
    <property type="entry name" value="DMSO/NO3_reduct_chaperone"/>
</dbReference>